<dbReference type="InterPro" id="IPR002852">
    <property type="entry name" value="UPF0251"/>
</dbReference>
<evidence type="ECO:0000256" key="2">
    <source>
        <dbReference type="HAMAP-Rule" id="MF_00674"/>
    </source>
</evidence>
<dbReference type="CDD" id="cd00851">
    <property type="entry name" value="MTH1175"/>
    <property type="match status" value="1"/>
</dbReference>
<protein>
    <recommendedName>
        <fullName evidence="2">UPF0251 protein SYK_23620</fullName>
    </recommendedName>
</protein>
<keyword evidence="6" id="KW-1185">Reference proteome</keyword>
<comment type="similarity">
    <text evidence="1 2">Belongs to the UPF0251 family.</text>
</comment>
<organism evidence="5 6">
    <name type="scientific">Pseudodesulfovibrio nedwellii</name>
    <dbReference type="NCBI Taxonomy" id="2973072"/>
    <lineage>
        <taxon>Bacteria</taxon>
        <taxon>Pseudomonadati</taxon>
        <taxon>Thermodesulfobacteriota</taxon>
        <taxon>Desulfovibrionia</taxon>
        <taxon>Desulfovibrionales</taxon>
        <taxon>Desulfovibrionaceae</taxon>
    </lineage>
</organism>
<dbReference type="HAMAP" id="MF_00674">
    <property type="entry name" value="UPF0251"/>
    <property type="match status" value="1"/>
</dbReference>
<evidence type="ECO:0000313" key="6">
    <source>
        <dbReference type="Proteomes" id="UP001317742"/>
    </source>
</evidence>
<feature type="region of interest" description="Disordered" evidence="3">
    <location>
        <begin position="108"/>
        <end position="186"/>
    </location>
</feature>
<evidence type="ECO:0000259" key="4">
    <source>
        <dbReference type="Pfam" id="PF02579"/>
    </source>
</evidence>
<feature type="domain" description="Dinitrogenase iron-molybdenum cofactor biosynthesis" evidence="4">
    <location>
        <begin position="229"/>
        <end position="320"/>
    </location>
</feature>
<dbReference type="Pfam" id="PF02579">
    <property type="entry name" value="Nitro_FeMo-Co"/>
    <property type="match status" value="1"/>
</dbReference>
<dbReference type="InterPro" id="IPR033913">
    <property type="entry name" value="MTH1175_dom"/>
</dbReference>
<dbReference type="InterPro" id="IPR003731">
    <property type="entry name" value="Di-Nase_FeMo-co_biosynth"/>
</dbReference>
<sequence length="338" mass="34364">MGRRKKRRMVQQEPDATYYKPQGIPMQKLKNATITFEDLEALRLADAEGLSQMDGAKAMGVSRATFGRILCAARSIVANALTNGLAIRIEGGHYTLACKGASCPKMQADDSSTTDGEEAMPGMNGNGSGAGGGGRCMGGQGGGQGQGRKTGQGRCVGGQGRGMGQGQGQGRGMGGGGRGMGGQGMGGGNAGMGRAMGTDNTPQQANTTQQFKDITVKKIAVTSDGPTLNDKVDPRFGRAGGFVIVDLETMNVEYVDNGSSQAMAQGAGIQAAENVANAGAQVLLTGYVGPKAFTALQAAGIKIGQDVDGMTVGEAVEKFKNGEVPMADNANAQSGGNK</sequence>
<proteinExistence type="inferred from homology"/>
<dbReference type="SUPFAM" id="SSF53146">
    <property type="entry name" value="Nitrogenase accessory factor-like"/>
    <property type="match status" value="1"/>
</dbReference>
<dbReference type="PANTHER" id="PTHR37478:SF2">
    <property type="entry name" value="UPF0251 PROTEIN TK0562"/>
    <property type="match status" value="1"/>
</dbReference>
<dbReference type="InterPro" id="IPR036105">
    <property type="entry name" value="DiNase_FeMo-co_biosyn_sf"/>
</dbReference>
<reference evidence="5 6" key="1">
    <citation type="submission" date="2022-08" db="EMBL/GenBank/DDBJ databases">
        <title>Genome Sequence of the sulphate-reducing bacterium, Pseudodesulfovibrio sp. SYK.</title>
        <authorList>
            <person name="Kondo R."/>
            <person name="Kataoka T."/>
        </authorList>
    </citation>
    <scope>NUCLEOTIDE SEQUENCE [LARGE SCALE GENOMIC DNA]</scope>
    <source>
        <strain evidence="5 6">SYK</strain>
    </source>
</reference>
<name>A0ABM8B2F6_9BACT</name>
<dbReference type="RefSeq" id="WP_281760511.1">
    <property type="nucleotide sequence ID" value="NZ_AP026709.1"/>
</dbReference>
<dbReference type="PANTHER" id="PTHR37478">
    <property type="match status" value="1"/>
</dbReference>
<feature type="compositionally biased region" description="Gly residues" evidence="3">
    <location>
        <begin position="124"/>
        <end position="186"/>
    </location>
</feature>
<evidence type="ECO:0000256" key="3">
    <source>
        <dbReference type="SAM" id="MobiDB-lite"/>
    </source>
</evidence>
<dbReference type="Proteomes" id="UP001317742">
    <property type="component" value="Chromosome"/>
</dbReference>
<accession>A0ABM8B2F6</accession>
<dbReference type="Gene3D" id="3.30.420.130">
    <property type="entry name" value="Dinitrogenase iron-molybdenum cofactor biosynthesis domain"/>
    <property type="match status" value="1"/>
</dbReference>
<evidence type="ECO:0000256" key="1">
    <source>
        <dbReference type="ARBA" id="ARBA00009350"/>
    </source>
</evidence>
<evidence type="ECO:0000313" key="5">
    <source>
        <dbReference type="EMBL" id="BDQ38002.1"/>
    </source>
</evidence>
<dbReference type="Pfam" id="PF02001">
    <property type="entry name" value="DUF134"/>
    <property type="match status" value="1"/>
</dbReference>
<gene>
    <name evidence="5" type="ORF">SYK_23620</name>
</gene>
<dbReference type="EMBL" id="AP026709">
    <property type="protein sequence ID" value="BDQ38002.1"/>
    <property type="molecule type" value="Genomic_DNA"/>
</dbReference>